<dbReference type="InterPro" id="IPR010259">
    <property type="entry name" value="S8pro/Inhibitor_I9"/>
</dbReference>
<dbReference type="Proteomes" id="UP001187192">
    <property type="component" value="Unassembled WGS sequence"/>
</dbReference>
<keyword evidence="3" id="KW-0732">Signal</keyword>
<name>A0AA87ZFZ2_FICCA</name>
<gene>
    <name evidence="5" type="ORF">TIFTF001_000361</name>
</gene>
<dbReference type="GO" id="GO:0005576">
    <property type="term" value="C:extracellular region"/>
    <property type="evidence" value="ECO:0007669"/>
    <property type="project" value="UniProtKB-SubCell"/>
</dbReference>
<dbReference type="Gene3D" id="3.50.30.30">
    <property type="match status" value="1"/>
</dbReference>
<dbReference type="PANTHER" id="PTHR10795">
    <property type="entry name" value="PROPROTEIN CONVERTASE SUBTILISIN/KEXIN"/>
    <property type="match status" value="1"/>
</dbReference>
<comment type="subcellular location">
    <subcellularLocation>
        <location evidence="1">Secreted</location>
    </subcellularLocation>
</comment>
<dbReference type="AlphaFoldDB" id="A0AA87ZFZ2"/>
<organism evidence="5 6">
    <name type="scientific">Ficus carica</name>
    <name type="common">Common fig</name>
    <dbReference type="NCBI Taxonomy" id="3494"/>
    <lineage>
        <taxon>Eukaryota</taxon>
        <taxon>Viridiplantae</taxon>
        <taxon>Streptophyta</taxon>
        <taxon>Embryophyta</taxon>
        <taxon>Tracheophyta</taxon>
        <taxon>Spermatophyta</taxon>
        <taxon>Magnoliopsida</taxon>
        <taxon>eudicotyledons</taxon>
        <taxon>Gunneridae</taxon>
        <taxon>Pentapetalae</taxon>
        <taxon>rosids</taxon>
        <taxon>fabids</taxon>
        <taxon>Rosales</taxon>
        <taxon>Moraceae</taxon>
        <taxon>Ficeae</taxon>
        <taxon>Ficus</taxon>
    </lineage>
</organism>
<accession>A0AA87ZFZ2</accession>
<reference evidence="5" key="1">
    <citation type="submission" date="2023-07" db="EMBL/GenBank/DDBJ databases">
        <title>draft genome sequence of fig (Ficus carica).</title>
        <authorList>
            <person name="Takahashi T."/>
            <person name="Nishimura K."/>
        </authorList>
    </citation>
    <scope>NUCLEOTIDE SEQUENCE</scope>
</reference>
<comment type="similarity">
    <text evidence="2">Belongs to the peptidase S8 family.</text>
</comment>
<dbReference type="CDD" id="cd02120">
    <property type="entry name" value="PA_subtilisin_like"/>
    <property type="match status" value="1"/>
</dbReference>
<comment type="caution">
    <text evidence="5">The sequence shown here is derived from an EMBL/GenBank/DDBJ whole genome shotgun (WGS) entry which is preliminary data.</text>
</comment>
<proteinExistence type="inferred from homology"/>
<evidence type="ECO:0000313" key="5">
    <source>
        <dbReference type="EMBL" id="GMN24006.1"/>
    </source>
</evidence>
<keyword evidence="6" id="KW-1185">Reference proteome</keyword>
<dbReference type="InterPro" id="IPR037045">
    <property type="entry name" value="S8pro/Inhibitor_I9_sf"/>
</dbReference>
<dbReference type="EMBL" id="BTGU01000001">
    <property type="protein sequence ID" value="GMN24006.1"/>
    <property type="molecule type" value="Genomic_DNA"/>
</dbReference>
<sequence>MIQEYIVYMGALPDVTSSPSSHHLSLLQSVIEGSSVEDSLVRSYKRSFNGFVAKLTEKEKQKIARNGGPDIGTVTAVAPWLMSVAASSTDRKIMDNVVLGNGKTIIADRDLVKGKIVLCNSTLGVEEAYNAGALGLIYQTDRGDDVSFVVPMPALALQNGSFMEVVSYLASTRQVLLKYALKFDKLKFSHYLSFASSNYAKSFSLSLQSPKWNHTKKCSRKRFFCS</sequence>
<evidence type="ECO:0000256" key="3">
    <source>
        <dbReference type="ARBA" id="ARBA00022729"/>
    </source>
</evidence>
<dbReference type="Pfam" id="PF05922">
    <property type="entry name" value="Inhibitor_I9"/>
    <property type="match status" value="1"/>
</dbReference>
<protein>
    <recommendedName>
        <fullName evidence="4">Inhibitor I9 domain-containing protein</fullName>
    </recommendedName>
</protein>
<evidence type="ECO:0000256" key="1">
    <source>
        <dbReference type="ARBA" id="ARBA00004613"/>
    </source>
</evidence>
<evidence type="ECO:0000256" key="2">
    <source>
        <dbReference type="ARBA" id="ARBA00011073"/>
    </source>
</evidence>
<evidence type="ECO:0000313" key="6">
    <source>
        <dbReference type="Proteomes" id="UP001187192"/>
    </source>
</evidence>
<feature type="domain" description="Inhibitor I9" evidence="4">
    <location>
        <begin position="5"/>
        <end position="66"/>
    </location>
</feature>
<dbReference type="Gene3D" id="3.30.70.80">
    <property type="entry name" value="Peptidase S8 propeptide/proteinase inhibitor I9"/>
    <property type="match status" value="1"/>
</dbReference>
<evidence type="ECO:0000259" key="4">
    <source>
        <dbReference type="Pfam" id="PF05922"/>
    </source>
</evidence>
<dbReference type="InterPro" id="IPR045051">
    <property type="entry name" value="SBT"/>
</dbReference>